<dbReference type="Gene3D" id="3.20.20.80">
    <property type="entry name" value="Glycosidases"/>
    <property type="match status" value="1"/>
</dbReference>
<dbReference type="EMBL" id="JQ844176">
    <property type="protein sequence ID" value="AGS51888.1"/>
    <property type="molecule type" value="Genomic_DNA"/>
</dbReference>
<feature type="region of interest" description="Disordered" evidence="8">
    <location>
        <begin position="34"/>
        <end position="54"/>
    </location>
</feature>
<feature type="compositionally biased region" description="Acidic residues" evidence="8">
    <location>
        <begin position="34"/>
        <end position="46"/>
    </location>
</feature>
<dbReference type="AlphaFoldDB" id="A0A806KN28"/>
<name>A0A806KN28_9BACT</name>
<evidence type="ECO:0000256" key="1">
    <source>
        <dbReference type="ARBA" id="ARBA00005641"/>
    </source>
</evidence>
<dbReference type="PROSITE" id="PS51257">
    <property type="entry name" value="PROKAR_LIPOPROTEIN"/>
    <property type="match status" value="1"/>
</dbReference>
<comment type="similarity">
    <text evidence="1 7">Belongs to the glycosyl hydrolase 5 (cellulase A) family.</text>
</comment>
<dbReference type="GO" id="GO:0008422">
    <property type="term" value="F:beta-glucosidase activity"/>
    <property type="evidence" value="ECO:0007669"/>
    <property type="project" value="TreeGrafter"/>
</dbReference>
<dbReference type="GO" id="GO:0009986">
    <property type="term" value="C:cell surface"/>
    <property type="evidence" value="ECO:0007669"/>
    <property type="project" value="TreeGrafter"/>
</dbReference>
<dbReference type="InterPro" id="IPR050386">
    <property type="entry name" value="Glycosyl_hydrolase_5"/>
</dbReference>
<evidence type="ECO:0000313" key="11">
    <source>
        <dbReference type="EMBL" id="AGS51888.1"/>
    </source>
</evidence>
<reference evidence="11" key="1">
    <citation type="submission" date="2012-03" db="EMBL/GenBank/DDBJ databases">
        <title>Functional metagenomics reveals considerable lignocellulase gene clusters in the gut microbiome of a wood-feeding higher termite.</title>
        <authorList>
            <person name="Liu N."/>
        </authorList>
    </citation>
    <scope>NUCLEOTIDE SEQUENCE</scope>
</reference>
<feature type="chain" id="PRO_5032643213" evidence="9">
    <location>
        <begin position="24"/>
        <end position="508"/>
    </location>
</feature>
<keyword evidence="5 7" id="KW-0326">Glycosidase</keyword>
<feature type="signal peptide" evidence="9">
    <location>
        <begin position="1"/>
        <end position="23"/>
    </location>
</feature>
<accession>A0A806KN28</accession>
<keyword evidence="9" id="KW-0732">Signal</keyword>
<dbReference type="SUPFAM" id="SSF51445">
    <property type="entry name" value="(Trans)glycosidases"/>
    <property type="match status" value="1"/>
</dbReference>
<dbReference type="GO" id="GO:0030245">
    <property type="term" value="P:cellulose catabolic process"/>
    <property type="evidence" value="ECO:0007669"/>
    <property type="project" value="UniProtKB-KW"/>
</dbReference>
<evidence type="ECO:0000259" key="10">
    <source>
        <dbReference type="Pfam" id="PF00150"/>
    </source>
</evidence>
<evidence type="ECO:0000256" key="3">
    <source>
        <dbReference type="ARBA" id="ARBA00023001"/>
    </source>
</evidence>
<evidence type="ECO:0000256" key="6">
    <source>
        <dbReference type="ARBA" id="ARBA00023326"/>
    </source>
</evidence>
<organism evidence="11">
    <name type="scientific">uncultured bacterium contig00133</name>
    <dbReference type="NCBI Taxonomy" id="1181582"/>
    <lineage>
        <taxon>Bacteria</taxon>
        <taxon>environmental samples</taxon>
    </lineage>
</organism>
<dbReference type="PANTHER" id="PTHR31297:SF41">
    <property type="entry name" value="ENDOGLUCANASE, PUTATIVE (AFU_ORTHOLOGUE AFUA_5G01830)-RELATED"/>
    <property type="match status" value="1"/>
</dbReference>
<keyword evidence="6" id="KW-0624">Polysaccharide degradation</keyword>
<evidence type="ECO:0000256" key="7">
    <source>
        <dbReference type="RuleBase" id="RU361153"/>
    </source>
</evidence>
<evidence type="ECO:0000256" key="8">
    <source>
        <dbReference type="SAM" id="MobiDB-lite"/>
    </source>
</evidence>
<proteinExistence type="inferred from homology"/>
<evidence type="ECO:0000256" key="9">
    <source>
        <dbReference type="SAM" id="SignalP"/>
    </source>
</evidence>
<keyword evidence="4" id="KW-0119">Carbohydrate metabolism</keyword>
<dbReference type="Gene3D" id="2.60.40.1080">
    <property type="match status" value="1"/>
</dbReference>
<dbReference type="InterPro" id="IPR001547">
    <property type="entry name" value="Glyco_hydro_5"/>
</dbReference>
<keyword evidence="3" id="KW-0136">Cellulose degradation</keyword>
<evidence type="ECO:0000256" key="5">
    <source>
        <dbReference type="ARBA" id="ARBA00023295"/>
    </source>
</evidence>
<dbReference type="Pfam" id="PF00150">
    <property type="entry name" value="Cellulase"/>
    <property type="match status" value="1"/>
</dbReference>
<dbReference type="GO" id="GO:0005576">
    <property type="term" value="C:extracellular region"/>
    <property type="evidence" value="ECO:0007669"/>
    <property type="project" value="TreeGrafter"/>
</dbReference>
<evidence type="ECO:0000256" key="2">
    <source>
        <dbReference type="ARBA" id="ARBA00022801"/>
    </source>
</evidence>
<sequence>MKNFFKLQSFVIAILLAIGLSFGACVESDDDNDIDNDIDNDSDNDSDSNAKVTGVSISPSSATIAKGGYWVFTTTVNGTGNPAQTVEWSINETDKAEGTTIDSSGKLIVADNENLTTITIKAVSTADTSKSRTASITIVNNPAYTTQQDFEDITATELVSRIKVGWNLGNTFDATNFPSGLTSSVSYLETAWLGGESRVTTKALFDTLKNKGFNAVRIPVSWNKVIDADYHIRSDWMARVTEVVNYAVANDMYILLNTHHDDNIFKLTDAYIEQSLIIFGKIWEQIAANFKNYDEKLIFEALNEPRTEGSPNEWIGGSAEEHTNLNKYYQLFVNTVRETGGNNDKRILQINTYAASREQAAINGLAIPDDTAADKIIVSIHAYVPQRFAMAGDTTTWTASSSTNQIDTVMNRAKTAFIDNGIPVIFGEFGAANKDNEESRALYAKTYIEKAKAIGAPCFWWDNGGLAVNPNSLAGPGQPENFDLIKRDTLEFPFPAIITAIMEGAGVE</sequence>
<dbReference type="InterPro" id="IPR017853">
    <property type="entry name" value="GH"/>
</dbReference>
<protein>
    <submittedName>
        <fullName evidence="11">Glycoside hydrolase family 5</fullName>
    </submittedName>
</protein>
<keyword evidence="2 7" id="KW-0378">Hydrolase</keyword>
<evidence type="ECO:0000256" key="4">
    <source>
        <dbReference type="ARBA" id="ARBA00023277"/>
    </source>
</evidence>
<feature type="domain" description="Glycoside hydrolase family 5" evidence="10">
    <location>
        <begin position="184"/>
        <end position="464"/>
    </location>
</feature>
<dbReference type="PANTHER" id="PTHR31297">
    <property type="entry name" value="GLUCAN ENDO-1,6-BETA-GLUCOSIDASE B"/>
    <property type="match status" value="1"/>
</dbReference>